<dbReference type="PROSITE" id="PS00211">
    <property type="entry name" value="ABC_TRANSPORTER_1"/>
    <property type="match status" value="1"/>
</dbReference>
<dbReference type="EMBL" id="CAICTM010000940">
    <property type="protein sequence ID" value="CAB9518518.1"/>
    <property type="molecule type" value="Genomic_DNA"/>
</dbReference>
<dbReference type="GO" id="GO:0016887">
    <property type="term" value="F:ATP hydrolysis activity"/>
    <property type="evidence" value="ECO:0007669"/>
    <property type="project" value="InterPro"/>
</dbReference>
<proteinExistence type="predicted"/>
<evidence type="ECO:0000256" key="3">
    <source>
        <dbReference type="ARBA" id="ARBA00022840"/>
    </source>
</evidence>
<dbReference type="PROSITE" id="PS50893">
    <property type="entry name" value="ABC_TRANSPORTER_2"/>
    <property type="match status" value="1"/>
</dbReference>
<dbReference type="Pfam" id="PF12848">
    <property type="entry name" value="ABC_tran_Xtn"/>
    <property type="match status" value="1"/>
</dbReference>
<gene>
    <name evidence="5" type="ORF">SEMRO_942_G222700.1</name>
</gene>
<dbReference type="PANTHER" id="PTHR19211">
    <property type="entry name" value="ATP-BINDING TRANSPORT PROTEIN-RELATED"/>
    <property type="match status" value="1"/>
</dbReference>
<evidence type="ECO:0000256" key="1">
    <source>
        <dbReference type="ARBA" id="ARBA00022737"/>
    </source>
</evidence>
<accession>A0A9N8HQ01</accession>
<evidence type="ECO:0000313" key="5">
    <source>
        <dbReference type="EMBL" id="CAB9518518.1"/>
    </source>
</evidence>
<dbReference type="OrthoDB" id="2110130at2759"/>
<dbReference type="InterPro" id="IPR003593">
    <property type="entry name" value="AAA+_ATPase"/>
</dbReference>
<dbReference type="InterPro" id="IPR017871">
    <property type="entry name" value="ABC_transporter-like_CS"/>
</dbReference>
<dbReference type="InterPro" id="IPR027417">
    <property type="entry name" value="P-loop_NTPase"/>
</dbReference>
<dbReference type="Gene3D" id="3.40.50.300">
    <property type="entry name" value="P-loop containing nucleotide triphosphate hydrolases"/>
    <property type="match status" value="2"/>
</dbReference>
<keyword evidence="2" id="KW-0547">Nucleotide-binding</keyword>
<dbReference type="PANTHER" id="PTHR19211:SF133">
    <property type="entry name" value="ABC TRANSPORTER FAMILY PROTEIN"/>
    <property type="match status" value="1"/>
</dbReference>
<comment type="caution">
    <text evidence="5">The sequence shown here is derived from an EMBL/GenBank/DDBJ whole genome shotgun (WGS) entry which is preliminary data.</text>
</comment>
<reference evidence="5" key="1">
    <citation type="submission" date="2020-06" db="EMBL/GenBank/DDBJ databases">
        <authorList>
            <consortium name="Plant Systems Biology data submission"/>
        </authorList>
    </citation>
    <scope>NUCLEOTIDE SEQUENCE</scope>
    <source>
        <strain evidence="5">D6</strain>
    </source>
</reference>
<feature type="domain" description="ABC transporter" evidence="4">
    <location>
        <begin position="170"/>
        <end position="397"/>
    </location>
</feature>
<dbReference type="InterPro" id="IPR032781">
    <property type="entry name" value="ABC_tran_Xtn"/>
</dbReference>
<dbReference type="SUPFAM" id="SSF52540">
    <property type="entry name" value="P-loop containing nucleoside triphosphate hydrolases"/>
    <property type="match status" value="2"/>
</dbReference>
<name>A0A9N8HQ01_9STRA</name>
<dbReference type="InterPro" id="IPR003439">
    <property type="entry name" value="ABC_transporter-like_ATP-bd"/>
</dbReference>
<dbReference type="Proteomes" id="UP001153069">
    <property type="component" value="Unassembled WGS sequence"/>
</dbReference>
<sequence>MRIALARLLLSKPSLLLLDEPSNHLDSSARDWLGKYIANYDGSVVLVSHDVSLMNAGVNNIAEITGSSLIEYRSCSYANYKEEKLFRAQTAHSEYIRNLEEAARLQAFVDKFGASATKAKSAQSRVKMLEKMKKEGKLDPPPLAVTANVRIPELVLPTPPKPNGEHLLTLKDATIGYDPNEAPLLANISLKIPRGMKLLLRGPNGAGKSTLLKALRGNVPTMIQSGERIENDRLHLGTFTQDLAQELDPEARAVDLVTAYARQGDMGDITVTDEAARSVLGRLNLGGEKPLRKVAALSGGEKARVALGMFALKPSNLLMLDEPSNHLDVGCIEGLARALSGWGGKDGAVVVISHDREFCDKVGFTHVGTVMNGKLLLEQRPLRESDWEQYDIGAANAKLA</sequence>
<dbReference type="SMART" id="SM00382">
    <property type="entry name" value="AAA"/>
    <property type="match status" value="1"/>
</dbReference>
<evidence type="ECO:0000259" key="4">
    <source>
        <dbReference type="PROSITE" id="PS50893"/>
    </source>
</evidence>
<keyword evidence="3 5" id="KW-0067">ATP-binding</keyword>
<organism evidence="5 6">
    <name type="scientific">Seminavis robusta</name>
    <dbReference type="NCBI Taxonomy" id="568900"/>
    <lineage>
        <taxon>Eukaryota</taxon>
        <taxon>Sar</taxon>
        <taxon>Stramenopiles</taxon>
        <taxon>Ochrophyta</taxon>
        <taxon>Bacillariophyta</taxon>
        <taxon>Bacillariophyceae</taxon>
        <taxon>Bacillariophycidae</taxon>
        <taxon>Naviculales</taxon>
        <taxon>Naviculaceae</taxon>
        <taxon>Seminavis</taxon>
    </lineage>
</organism>
<evidence type="ECO:0000256" key="2">
    <source>
        <dbReference type="ARBA" id="ARBA00022741"/>
    </source>
</evidence>
<keyword evidence="1" id="KW-0677">Repeat</keyword>
<evidence type="ECO:0000313" key="6">
    <source>
        <dbReference type="Proteomes" id="UP001153069"/>
    </source>
</evidence>
<dbReference type="GO" id="GO:0005524">
    <property type="term" value="F:ATP binding"/>
    <property type="evidence" value="ECO:0007669"/>
    <property type="project" value="UniProtKB-KW"/>
</dbReference>
<dbReference type="Pfam" id="PF00005">
    <property type="entry name" value="ABC_tran"/>
    <property type="match status" value="1"/>
</dbReference>
<keyword evidence="6" id="KW-1185">Reference proteome</keyword>
<protein>
    <submittedName>
        <fullName evidence="5">Tylosin resistance ATP-binding protein TlrC</fullName>
    </submittedName>
</protein>
<dbReference type="AlphaFoldDB" id="A0A9N8HQ01"/>
<dbReference type="InterPro" id="IPR050611">
    <property type="entry name" value="ABCF"/>
</dbReference>